<keyword evidence="2" id="KW-1185">Reference proteome</keyword>
<evidence type="ECO:0000313" key="1">
    <source>
        <dbReference type="EMBL" id="PTB44363.1"/>
    </source>
</evidence>
<accession>A0A2T3ZHW7</accession>
<organism evidence="1 2">
    <name type="scientific">Trichoderma asperellum (strain ATCC 204424 / CBS 433.97 / NBRC 101777)</name>
    <dbReference type="NCBI Taxonomy" id="1042311"/>
    <lineage>
        <taxon>Eukaryota</taxon>
        <taxon>Fungi</taxon>
        <taxon>Dikarya</taxon>
        <taxon>Ascomycota</taxon>
        <taxon>Pezizomycotina</taxon>
        <taxon>Sordariomycetes</taxon>
        <taxon>Hypocreomycetidae</taxon>
        <taxon>Hypocreales</taxon>
        <taxon>Hypocreaceae</taxon>
        <taxon>Trichoderma</taxon>
    </lineage>
</organism>
<gene>
    <name evidence="1" type="ORF">M441DRAFT_24546</name>
</gene>
<evidence type="ECO:0000313" key="2">
    <source>
        <dbReference type="Proteomes" id="UP000240493"/>
    </source>
</evidence>
<proteinExistence type="predicted"/>
<sequence>MPTAMPKFHAAAALGDNCTIQAADRRYVDPPSLLYESDALCHLLYTPTGITGSCKGDNTDEDHDSGCSSPKIAAHVSCLFLGYAQPYIQEAISAIANGCIFFSSTPLYLAQATTVLPGFMPYDAAATPPPGKRRMDDENVDLRLVYPSKYLSLGFHLCCAA</sequence>
<name>A0A2T3ZHW7_TRIA4</name>
<dbReference type="EMBL" id="KZ679258">
    <property type="protein sequence ID" value="PTB44363.1"/>
    <property type="molecule type" value="Genomic_DNA"/>
</dbReference>
<dbReference type="AlphaFoldDB" id="A0A2T3ZHW7"/>
<dbReference type="OrthoDB" id="10520229at2759"/>
<protein>
    <submittedName>
        <fullName evidence="1">Uncharacterized protein</fullName>
    </submittedName>
</protein>
<dbReference type="Proteomes" id="UP000240493">
    <property type="component" value="Unassembled WGS sequence"/>
</dbReference>
<reference evidence="1 2" key="1">
    <citation type="submission" date="2016-07" db="EMBL/GenBank/DDBJ databases">
        <title>Multiple horizontal gene transfer events from other fungi enriched the ability of initially mycotrophic Trichoderma (Ascomycota) to feed on dead plant biomass.</title>
        <authorList>
            <consortium name="DOE Joint Genome Institute"/>
            <person name="Aerts A."/>
            <person name="Atanasova L."/>
            <person name="Chenthamara K."/>
            <person name="Zhang J."/>
            <person name="Grujic M."/>
            <person name="Henrissat B."/>
            <person name="Kuo A."/>
            <person name="Salamov A."/>
            <person name="Lipzen A."/>
            <person name="Labutti K."/>
            <person name="Barry K."/>
            <person name="Miao Y."/>
            <person name="Rahimi M.J."/>
            <person name="Shen Q."/>
            <person name="Grigoriev I.V."/>
            <person name="Kubicek C.P."/>
            <person name="Druzhinina I.S."/>
        </authorList>
    </citation>
    <scope>NUCLEOTIDE SEQUENCE [LARGE SCALE GENOMIC DNA]</scope>
    <source>
        <strain evidence="1 2">CBS 433.97</strain>
    </source>
</reference>